<evidence type="ECO:0000256" key="10">
    <source>
        <dbReference type="HAMAP-Rule" id="MF_00021"/>
    </source>
</evidence>
<feature type="active site" description="Cysteine persulfide intermediate" evidence="10">
    <location>
        <position position="467"/>
    </location>
</feature>
<feature type="domain" description="THUMP" evidence="12">
    <location>
        <begin position="64"/>
        <end position="168"/>
    </location>
</feature>
<dbReference type="InterPro" id="IPR014729">
    <property type="entry name" value="Rossmann-like_a/b/a_fold"/>
</dbReference>
<sequence length="495" mass="54410">MEYRLSLSADIATKSASVRRHMGRCLATNLRNALRRQEPKTKVVAQWDHLVVRLPRELSRGDRLALEASMTRIPGVQRAARTRNRPLGDWRNTIEQLACERASDIEGKRFKVKVKRKGHHDFGSVEVERALGAALLAHAADARVDLSTPELVMPLRIDGDTLIEEVDLGPALGGFPLGTQGEALVLMSGGYDSPVAAYRMLRRGIKCQFVLFRFGGQEQEGAVKALTRDLWQRYSASHKANFITVPFEEVVETLRREVPDGLVSLVLKRLMIEAAARVAQRARIPALVTGEAIAQVSSQTLTNLGLIDRASHLPVLRPLLTDDKQTIIDEAHRIATAEASSRMPEYCGGMSSRPRVKASLKELQVAEAGLPADLLDRALASATRQPVDAPVSKGVSAPSQEPLAEVSFGGLHDFARTATRVIDVRPPDDVERRPLGPLACPVDHIPFYELATRSDALDPDTRYLLYCDQGVMSRLQALHLKDRGLEHVGLLVASS</sequence>
<comment type="similarity">
    <text evidence="10">Belongs to the ThiI family.</text>
</comment>
<accession>A0AAU7KBM7</accession>
<dbReference type="GO" id="GO:0002937">
    <property type="term" value="P:tRNA 4-thiouridine biosynthesis"/>
    <property type="evidence" value="ECO:0007669"/>
    <property type="project" value="TreeGrafter"/>
</dbReference>
<comment type="function">
    <text evidence="10">Catalyzes the ATP-dependent transfer of a sulfur to tRNA to produce 4-thiouridine in position 8 of tRNAs, which functions as a near-UV photosensor. Also catalyzes the transfer of sulfur to the sulfur carrier protein ThiS, forming ThiS-thiocarboxylate. This is a step in the synthesis of thiazole, in the thiamine biosynthesis pathway. The sulfur is donated as persulfide by IscS.</text>
</comment>
<dbReference type="CDD" id="cd00158">
    <property type="entry name" value="RHOD"/>
    <property type="match status" value="1"/>
</dbReference>
<feature type="domain" description="Rhodanese" evidence="11">
    <location>
        <begin position="444"/>
        <end position="494"/>
    </location>
</feature>
<comment type="subcellular location">
    <subcellularLocation>
        <location evidence="10">Cytoplasm</location>
    </subcellularLocation>
</comment>
<evidence type="ECO:0000313" key="13">
    <source>
        <dbReference type="EMBL" id="XBO69086.1"/>
    </source>
</evidence>
<evidence type="ECO:0000256" key="6">
    <source>
        <dbReference type="ARBA" id="ARBA00022884"/>
    </source>
</evidence>
<reference evidence="13" key="1">
    <citation type="submission" date="2022-06" db="EMBL/GenBank/DDBJ databases">
        <title>A novel DMS-producing enzyme.</title>
        <authorList>
            <person name="Zhang Y."/>
        </authorList>
    </citation>
    <scope>NUCLEOTIDE SEQUENCE</scope>
    <source>
        <strain evidence="13">RT37</strain>
    </source>
</reference>
<comment type="catalytic activity">
    <reaction evidence="10">
        <text>[ThiS sulfur-carrier protein]-C-terminal Gly-Gly-AMP + S-sulfanyl-L-cysteinyl-[cysteine desulfurase] + AH2 = [ThiS sulfur-carrier protein]-C-terminal-Gly-aminoethanethioate + L-cysteinyl-[cysteine desulfurase] + A + AMP + 2 H(+)</text>
        <dbReference type="Rhea" id="RHEA:43340"/>
        <dbReference type="Rhea" id="RHEA-COMP:12157"/>
        <dbReference type="Rhea" id="RHEA-COMP:12158"/>
        <dbReference type="Rhea" id="RHEA-COMP:12910"/>
        <dbReference type="Rhea" id="RHEA-COMP:19908"/>
        <dbReference type="ChEBI" id="CHEBI:13193"/>
        <dbReference type="ChEBI" id="CHEBI:15378"/>
        <dbReference type="ChEBI" id="CHEBI:17499"/>
        <dbReference type="ChEBI" id="CHEBI:29950"/>
        <dbReference type="ChEBI" id="CHEBI:61963"/>
        <dbReference type="ChEBI" id="CHEBI:90618"/>
        <dbReference type="ChEBI" id="CHEBI:232372"/>
        <dbReference type="ChEBI" id="CHEBI:456215"/>
    </reaction>
</comment>
<dbReference type="SUPFAM" id="SSF52821">
    <property type="entry name" value="Rhodanese/Cell cycle control phosphatase"/>
    <property type="match status" value="1"/>
</dbReference>
<keyword evidence="8" id="KW-1015">Disulfide bond</keyword>
<evidence type="ECO:0000256" key="1">
    <source>
        <dbReference type="ARBA" id="ARBA00022490"/>
    </source>
</evidence>
<name>A0AAU7KBM7_9GAMM</name>
<feature type="binding site" evidence="10">
    <location>
        <position position="268"/>
    </location>
    <ligand>
        <name>ATP</name>
        <dbReference type="ChEBI" id="CHEBI:30616"/>
    </ligand>
</feature>
<keyword evidence="4 10" id="KW-0547">Nucleotide-binding</keyword>
<dbReference type="InterPro" id="IPR050102">
    <property type="entry name" value="tRNA_sulfurtransferase_ThiI"/>
</dbReference>
<organism evidence="13">
    <name type="scientific">Halomonas sp. RT37</name>
    <dbReference type="NCBI Taxonomy" id="2950872"/>
    <lineage>
        <taxon>Bacteria</taxon>
        <taxon>Pseudomonadati</taxon>
        <taxon>Pseudomonadota</taxon>
        <taxon>Gammaproteobacteria</taxon>
        <taxon>Oceanospirillales</taxon>
        <taxon>Halomonadaceae</taxon>
        <taxon>Halomonas</taxon>
    </lineage>
</organism>
<dbReference type="HAMAP" id="MF_00021">
    <property type="entry name" value="ThiI"/>
    <property type="match status" value="1"/>
</dbReference>
<keyword evidence="7 10" id="KW-0784">Thiamine biosynthesis</keyword>
<dbReference type="Pfam" id="PF02568">
    <property type="entry name" value="ThiI"/>
    <property type="match status" value="1"/>
</dbReference>
<dbReference type="SUPFAM" id="SSF143437">
    <property type="entry name" value="THUMP domain-like"/>
    <property type="match status" value="1"/>
</dbReference>
<evidence type="ECO:0000256" key="2">
    <source>
        <dbReference type="ARBA" id="ARBA00022555"/>
    </source>
</evidence>
<dbReference type="PANTHER" id="PTHR43209:SF1">
    <property type="entry name" value="TRNA SULFURTRANSFERASE"/>
    <property type="match status" value="1"/>
</dbReference>
<evidence type="ECO:0000256" key="7">
    <source>
        <dbReference type="ARBA" id="ARBA00022977"/>
    </source>
</evidence>
<keyword evidence="6 10" id="KW-0694">RNA-binding</keyword>
<evidence type="ECO:0000256" key="5">
    <source>
        <dbReference type="ARBA" id="ARBA00022840"/>
    </source>
</evidence>
<dbReference type="SMART" id="SM00981">
    <property type="entry name" value="THUMP"/>
    <property type="match status" value="1"/>
</dbReference>
<evidence type="ECO:0000259" key="12">
    <source>
        <dbReference type="PROSITE" id="PS51165"/>
    </source>
</evidence>
<gene>
    <name evidence="10" type="primary">thiI</name>
    <name evidence="13" type="ORF">NFG58_10575</name>
</gene>
<evidence type="ECO:0000256" key="8">
    <source>
        <dbReference type="ARBA" id="ARBA00023157"/>
    </source>
</evidence>
<dbReference type="EMBL" id="CP098827">
    <property type="protein sequence ID" value="XBO69086.1"/>
    <property type="molecule type" value="Genomic_DNA"/>
</dbReference>
<dbReference type="SUPFAM" id="SSF52402">
    <property type="entry name" value="Adenine nucleotide alpha hydrolases-like"/>
    <property type="match status" value="1"/>
</dbReference>
<dbReference type="PROSITE" id="PS51165">
    <property type="entry name" value="THUMP"/>
    <property type="match status" value="1"/>
</dbReference>
<feature type="binding site" evidence="10">
    <location>
        <position position="299"/>
    </location>
    <ligand>
        <name>ATP</name>
        <dbReference type="ChEBI" id="CHEBI:30616"/>
    </ligand>
</feature>
<dbReference type="Pfam" id="PF02926">
    <property type="entry name" value="THUMP"/>
    <property type="match status" value="1"/>
</dbReference>
<evidence type="ECO:0000256" key="9">
    <source>
        <dbReference type="ARBA" id="ARBA00023284"/>
    </source>
</evidence>
<dbReference type="RefSeq" id="WP_348826433.1">
    <property type="nucleotide sequence ID" value="NZ_CP098827.1"/>
</dbReference>
<comment type="pathway">
    <text evidence="10">Cofactor biosynthesis; thiamine diphosphate biosynthesis.</text>
</comment>
<evidence type="ECO:0000256" key="3">
    <source>
        <dbReference type="ARBA" id="ARBA00022679"/>
    </source>
</evidence>
<comment type="catalytic activity">
    <reaction evidence="10">
        <text>[ThiI sulfur-carrier protein]-S-sulfanyl-L-cysteine + a uridine in tRNA + 2 reduced [2Fe-2S]-[ferredoxin] + ATP + H(+) = [ThiI sulfur-carrier protein]-L-cysteine + a 4-thiouridine in tRNA + 2 oxidized [2Fe-2S]-[ferredoxin] + AMP + diphosphate</text>
        <dbReference type="Rhea" id="RHEA:24176"/>
        <dbReference type="Rhea" id="RHEA-COMP:10000"/>
        <dbReference type="Rhea" id="RHEA-COMP:10001"/>
        <dbReference type="Rhea" id="RHEA-COMP:13337"/>
        <dbReference type="Rhea" id="RHEA-COMP:13338"/>
        <dbReference type="Rhea" id="RHEA-COMP:13339"/>
        <dbReference type="Rhea" id="RHEA-COMP:13340"/>
        <dbReference type="ChEBI" id="CHEBI:15378"/>
        <dbReference type="ChEBI" id="CHEBI:29950"/>
        <dbReference type="ChEBI" id="CHEBI:30616"/>
        <dbReference type="ChEBI" id="CHEBI:33019"/>
        <dbReference type="ChEBI" id="CHEBI:33737"/>
        <dbReference type="ChEBI" id="CHEBI:33738"/>
        <dbReference type="ChEBI" id="CHEBI:61963"/>
        <dbReference type="ChEBI" id="CHEBI:65315"/>
        <dbReference type="ChEBI" id="CHEBI:136798"/>
        <dbReference type="ChEBI" id="CHEBI:456215"/>
        <dbReference type="EC" id="2.8.1.4"/>
    </reaction>
</comment>
<dbReference type="PROSITE" id="PS50206">
    <property type="entry name" value="RHODANESE_3"/>
    <property type="match status" value="1"/>
</dbReference>
<dbReference type="InterPro" id="IPR026340">
    <property type="entry name" value="THII_Thiazole_biosynth_dom"/>
</dbReference>
<evidence type="ECO:0000256" key="4">
    <source>
        <dbReference type="ARBA" id="ARBA00022741"/>
    </source>
</evidence>
<dbReference type="GO" id="GO:0009229">
    <property type="term" value="P:thiamine diphosphate biosynthetic process"/>
    <property type="evidence" value="ECO:0007669"/>
    <property type="project" value="UniProtKB-UniRule"/>
</dbReference>
<dbReference type="Gene3D" id="3.40.50.620">
    <property type="entry name" value="HUPs"/>
    <property type="match status" value="1"/>
</dbReference>
<dbReference type="EC" id="2.8.1.4" evidence="10"/>
<dbReference type="GO" id="GO:0140741">
    <property type="term" value="F:tRNA-uracil-4 sulfurtransferase activity"/>
    <property type="evidence" value="ECO:0007669"/>
    <property type="project" value="UniProtKB-EC"/>
</dbReference>
<evidence type="ECO:0000259" key="11">
    <source>
        <dbReference type="PROSITE" id="PS50206"/>
    </source>
</evidence>
<dbReference type="GO" id="GO:0000049">
    <property type="term" value="F:tRNA binding"/>
    <property type="evidence" value="ECO:0007669"/>
    <property type="project" value="UniProtKB-UniRule"/>
</dbReference>
<proteinExistence type="inferred from homology"/>
<dbReference type="GO" id="GO:0005829">
    <property type="term" value="C:cytosol"/>
    <property type="evidence" value="ECO:0007669"/>
    <property type="project" value="TreeGrafter"/>
</dbReference>
<dbReference type="Gene3D" id="3.40.250.10">
    <property type="entry name" value="Rhodanese-like domain"/>
    <property type="match status" value="1"/>
</dbReference>
<protein>
    <recommendedName>
        <fullName evidence="10">tRNA sulfurtransferase</fullName>
        <ecNumber evidence="10">2.8.1.4</ecNumber>
    </recommendedName>
    <alternativeName>
        <fullName evidence="10">Sulfur carrier protein ThiS sulfurtransferase</fullName>
    </alternativeName>
    <alternativeName>
        <fullName evidence="10">Thiamine biosynthesis protein ThiI</fullName>
    </alternativeName>
    <alternativeName>
        <fullName evidence="10">tRNA 4-thiouridine synthase</fullName>
    </alternativeName>
</protein>
<dbReference type="InterPro" id="IPR001763">
    <property type="entry name" value="Rhodanese-like_dom"/>
</dbReference>
<dbReference type="GO" id="GO:0052837">
    <property type="term" value="P:thiazole biosynthetic process"/>
    <property type="evidence" value="ECO:0007669"/>
    <property type="project" value="InterPro"/>
</dbReference>
<keyword evidence="2 10" id="KW-0820">tRNA-binding</keyword>
<dbReference type="Gene3D" id="3.30.2130.30">
    <property type="match status" value="1"/>
</dbReference>
<keyword evidence="1 10" id="KW-0963">Cytoplasm</keyword>
<dbReference type="InterPro" id="IPR020536">
    <property type="entry name" value="ThiI_AANH"/>
</dbReference>
<dbReference type="NCBIfam" id="TIGR04271">
    <property type="entry name" value="ThiI_C_thiazole"/>
    <property type="match status" value="1"/>
</dbReference>
<dbReference type="InterPro" id="IPR004114">
    <property type="entry name" value="THUMP_dom"/>
</dbReference>
<keyword evidence="3 10" id="KW-0808">Transferase</keyword>
<dbReference type="PANTHER" id="PTHR43209">
    <property type="entry name" value="TRNA SULFURTRANSFERASE"/>
    <property type="match status" value="1"/>
</dbReference>
<feature type="binding site" evidence="10">
    <location>
        <begin position="186"/>
        <end position="187"/>
    </location>
    <ligand>
        <name>ATP</name>
        <dbReference type="ChEBI" id="CHEBI:30616"/>
    </ligand>
</feature>
<dbReference type="AlphaFoldDB" id="A0AAU7KBM7"/>
<feature type="binding site" evidence="10">
    <location>
        <position position="290"/>
    </location>
    <ligand>
        <name>ATP</name>
        <dbReference type="ChEBI" id="CHEBI:30616"/>
    </ligand>
</feature>
<dbReference type="GO" id="GO:0009228">
    <property type="term" value="P:thiamine biosynthetic process"/>
    <property type="evidence" value="ECO:0007669"/>
    <property type="project" value="UniProtKB-KW"/>
</dbReference>
<comment type="caution">
    <text evidence="10">Lacks conserved residue(s) required for the propagation of feature annotation.</text>
</comment>
<keyword evidence="5 10" id="KW-0067">ATP-binding</keyword>
<dbReference type="GO" id="GO:0005524">
    <property type="term" value="F:ATP binding"/>
    <property type="evidence" value="ECO:0007669"/>
    <property type="project" value="UniProtKB-UniRule"/>
</dbReference>
<dbReference type="InterPro" id="IPR036873">
    <property type="entry name" value="Rhodanese-like_dom_sf"/>
</dbReference>
<keyword evidence="9" id="KW-0676">Redox-active center</keyword>
<dbReference type="InterPro" id="IPR003720">
    <property type="entry name" value="tRNA_STrfase"/>
</dbReference>
<dbReference type="GO" id="GO:0004810">
    <property type="term" value="F:CCA tRNA nucleotidyltransferase activity"/>
    <property type="evidence" value="ECO:0007669"/>
    <property type="project" value="InterPro"/>
</dbReference>